<gene>
    <name evidence="1" type="ORF">M513_08703</name>
</gene>
<dbReference type="Proteomes" id="UP000030764">
    <property type="component" value="Unassembled WGS sequence"/>
</dbReference>
<proteinExistence type="predicted"/>
<sequence>MVDRVHFSQRLRRGNESIAQFTNHLRGLASRCEFGASLAERLRDQIVIGINSTAWQLLLSLFPTNDATLQQLEDALLFSSSLMFSRFSCKIVLE</sequence>
<evidence type="ECO:0000313" key="1">
    <source>
        <dbReference type="EMBL" id="KFD50476.1"/>
    </source>
</evidence>
<evidence type="ECO:0008006" key="3">
    <source>
        <dbReference type="Google" id="ProtNLM"/>
    </source>
</evidence>
<dbReference type="AlphaFoldDB" id="A0A085LZT0"/>
<reference evidence="1 2" key="1">
    <citation type="journal article" date="2014" name="Nat. Genet.">
        <title>Genome and transcriptome of the porcine whipworm Trichuris suis.</title>
        <authorList>
            <person name="Jex A.R."/>
            <person name="Nejsum P."/>
            <person name="Schwarz E.M."/>
            <person name="Hu L."/>
            <person name="Young N.D."/>
            <person name="Hall R.S."/>
            <person name="Korhonen P.K."/>
            <person name="Liao S."/>
            <person name="Thamsborg S."/>
            <person name="Xia J."/>
            <person name="Xu P."/>
            <person name="Wang S."/>
            <person name="Scheerlinck J.P."/>
            <person name="Hofmann A."/>
            <person name="Sternberg P.W."/>
            <person name="Wang J."/>
            <person name="Gasser R.B."/>
        </authorList>
    </citation>
    <scope>NUCLEOTIDE SEQUENCE [LARGE SCALE GENOMIC DNA]</scope>
    <source>
        <strain evidence="1">DCEP-RM93M</strain>
    </source>
</reference>
<keyword evidence="2" id="KW-1185">Reference proteome</keyword>
<protein>
    <recommendedName>
        <fullName evidence="3">Retrotransposon gag domain-containing protein</fullName>
    </recommendedName>
</protein>
<accession>A0A085LZT0</accession>
<dbReference type="EMBL" id="KL363253">
    <property type="protein sequence ID" value="KFD50476.1"/>
    <property type="molecule type" value="Genomic_DNA"/>
</dbReference>
<organism evidence="1 2">
    <name type="scientific">Trichuris suis</name>
    <name type="common">pig whipworm</name>
    <dbReference type="NCBI Taxonomy" id="68888"/>
    <lineage>
        <taxon>Eukaryota</taxon>
        <taxon>Metazoa</taxon>
        <taxon>Ecdysozoa</taxon>
        <taxon>Nematoda</taxon>
        <taxon>Enoplea</taxon>
        <taxon>Dorylaimia</taxon>
        <taxon>Trichinellida</taxon>
        <taxon>Trichuridae</taxon>
        <taxon>Trichuris</taxon>
    </lineage>
</organism>
<name>A0A085LZT0_9BILA</name>
<evidence type="ECO:0000313" key="2">
    <source>
        <dbReference type="Proteomes" id="UP000030764"/>
    </source>
</evidence>